<keyword evidence="14" id="KW-1185">Reference proteome</keyword>
<feature type="domain" description="Aminoglycoside phosphotransferase" evidence="12">
    <location>
        <begin position="37"/>
        <end position="248"/>
    </location>
</feature>
<name>E1RBF1_SEDSS</name>
<dbReference type="OrthoDB" id="5392197at2"/>
<evidence type="ECO:0000256" key="1">
    <source>
        <dbReference type="ARBA" id="ARBA00022490"/>
    </source>
</evidence>
<protein>
    <recommendedName>
        <fullName evidence="11">Stress response kinase A</fullName>
        <ecNumber evidence="11">2.7.11.1</ecNumber>
    </recommendedName>
    <alternativeName>
        <fullName evidence="11">Serine/threonine-protein kinase SrkA</fullName>
    </alternativeName>
</protein>
<keyword evidence="4 11" id="KW-0808">Transferase</keyword>
<dbReference type="eggNOG" id="COG2334">
    <property type="taxonomic scope" value="Bacteria"/>
</dbReference>
<dbReference type="GO" id="GO:0004674">
    <property type="term" value="F:protein serine/threonine kinase activity"/>
    <property type="evidence" value="ECO:0007669"/>
    <property type="project" value="UniProtKB-UniRule"/>
</dbReference>
<keyword evidence="6 11" id="KW-0547">Nucleotide-binding</keyword>
<comment type="subcellular location">
    <subcellularLocation>
        <location evidence="11">Cytoplasm</location>
    </subcellularLocation>
</comment>
<dbReference type="EC" id="2.7.11.1" evidence="11"/>
<evidence type="ECO:0000256" key="4">
    <source>
        <dbReference type="ARBA" id="ARBA00022679"/>
    </source>
</evidence>
<comment type="function">
    <text evidence="11">A protein kinase that phosphorylates Ser and Thr residues. Probably acts to suppress the effects of stress linked to accumulation of reactive oxygen species. Probably involved in the extracytoplasmic stress response.</text>
</comment>
<comment type="cofactor">
    <cofactor evidence="11">
        <name>Mg(2+)</name>
        <dbReference type="ChEBI" id="CHEBI:18420"/>
    </cofactor>
</comment>
<dbReference type="HAMAP" id="MF_01497">
    <property type="entry name" value="SrkA_kinase"/>
    <property type="match status" value="1"/>
</dbReference>
<evidence type="ECO:0000256" key="2">
    <source>
        <dbReference type="ARBA" id="ARBA00022527"/>
    </source>
</evidence>
<evidence type="ECO:0000256" key="8">
    <source>
        <dbReference type="ARBA" id="ARBA00022840"/>
    </source>
</evidence>
<evidence type="ECO:0000256" key="5">
    <source>
        <dbReference type="ARBA" id="ARBA00022723"/>
    </source>
</evidence>
<dbReference type="HOGENOM" id="CLU_054715_0_0_12"/>
<keyword evidence="1 11" id="KW-0963">Cytoplasm</keyword>
<dbReference type="RefSeq" id="WP_013253145.1">
    <property type="nucleotide sequence ID" value="NC_014364.1"/>
</dbReference>
<evidence type="ECO:0000256" key="6">
    <source>
        <dbReference type="ARBA" id="ARBA00022741"/>
    </source>
</evidence>
<comment type="catalytic activity">
    <reaction evidence="11">
        <text>L-seryl-[protein] + ATP = O-phospho-L-seryl-[protein] + ADP + H(+)</text>
        <dbReference type="Rhea" id="RHEA:17989"/>
        <dbReference type="Rhea" id="RHEA-COMP:9863"/>
        <dbReference type="Rhea" id="RHEA-COMP:11604"/>
        <dbReference type="ChEBI" id="CHEBI:15378"/>
        <dbReference type="ChEBI" id="CHEBI:29999"/>
        <dbReference type="ChEBI" id="CHEBI:30616"/>
        <dbReference type="ChEBI" id="CHEBI:83421"/>
        <dbReference type="ChEBI" id="CHEBI:456216"/>
        <dbReference type="EC" id="2.7.11.1"/>
    </reaction>
</comment>
<dbReference type="GO" id="GO:0106310">
    <property type="term" value="F:protein serine kinase activity"/>
    <property type="evidence" value="ECO:0007669"/>
    <property type="project" value="RHEA"/>
</dbReference>
<dbReference type="Gene3D" id="1.20.1270.170">
    <property type="match status" value="1"/>
</dbReference>
<dbReference type="KEGG" id="ssm:Spirs_0535"/>
<accession>E1RBF1</accession>
<gene>
    <name evidence="11" type="primary">srkA</name>
    <name evidence="13" type="ordered locus">Spirs_0535</name>
</gene>
<dbReference type="GO" id="GO:0005524">
    <property type="term" value="F:ATP binding"/>
    <property type="evidence" value="ECO:0007669"/>
    <property type="project" value="UniProtKB-UniRule"/>
</dbReference>
<evidence type="ECO:0000259" key="12">
    <source>
        <dbReference type="Pfam" id="PF01636"/>
    </source>
</evidence>
<dbReference type="STRING" id="573413.Spirs_0535"/>
<dbReference type="Pfam" id="PF01636">
    <property type="entry name" value="APH"/>
    <property type="match status" value="1"/>
</dbReference>
<evidence type="ECO:0000256" key="3">
    <source>
        <dbReference type="ARBA" id="ARBA00022553"/>
    </source>
</evidence>
<evidence type="ECO:0000256" key="10">
    <source>
        <dbReference type="ARBA" id="ARBA00023016"/>
    </source>
</evidence>
<feature type="active site" description="Proton acceptor" evidence="11">
    <location>
        <position position="210"/>
    </location>
</feature>
<keyword evidence="9 11" id="KW-0460">Magnesium</keyword>
<dbReference type="Gene3D" id="1.10.510.10">
    <property type="entry name" value="Transferase(Phosphotransferase) domain 1"/>
    <property type="match status" value="1"/>
</dbReference>
<dbReference type="Proteomes" id="UP000002318">
    <property type="component" value="Chromosome"/>
</dbReference>
<feature type="binding site" evidence="11">
    <location>
        <position position="215"/>
    </location>
    <ligand>
        <name>Mg(2+)</name>
        <dbReference type="ChEBI" id="CHEBI:18420"/>
    </ligand>
</feature>
<proteinExistence type="inferred from homology"/>
<evidence type="ECO:0000256" key="9">
    <source>
        <dbReference type="ARBA" id="ARBA00022842"/>
    </source>
</evidence>
<dbReference type="GO" id="GO:0000287">
    <property type="term" value="F:magnesium ion binding"/>
    <property type="evidence" value="ECO:0007669"/>
    <property type="project" value="UniProtKB-UniRule"/>
</dbReference>
<keyword evidence="7 11" id="KW-0418">Kinase</keyword>
<organism evidence="13 14">
    <name type="scientific">Sediminispirochaeta smaragdinae (strain DSM 11293 / JCM 15392 / SEBR 4228)</name>
    <name type="common">Spirochaeta smaragdinae</name>
    <dbReference type="NCBI Taxonomy" id="573413"/>
    <lineage>
        <taxon>Bacteria</taxon>
        <taxon>Pseudomonadati</taxon>
        <taxon>Spirochaetota</taxon>
        <taxon>Spirochaetia</taxon>
        <taxon>Spirochaetales</taxon>
        <taxon>Spirochaetaceae</taxon>
        <taxon>Sediminispirochaeta</taxon>
    </lineage>
</organism>
<feature type="active site" evidence="11">
    <location>
        <position position="228"/>
    </location>
</feature>
<keyword evidence="5 11" id="KW-0479">Metal-binding</keyword>
<dbReference type="InterPro" id="IPR002575">
    <property type="entry name" value="Aminoglycoside_PTrfase"/>
</dbReference>
<dbReference type="SUPFAM" id="SSF56112">
    <property type="entry name" value="Protein kinase-like (PK-like)"/>
    <property type="match status" value="1"/>
</dbReference>
<dbReference type="GO" id="GO:0005737">
    <property type="term" value="C:cytoplasm"/>
    <property type="evidence" value="ECO:0007669"/>
    <property type="project" value="UniProtKB-SubCell"/>
</dbReference>
<comment type="similarity">
    <text evidence="11">Belongs to the SrkA/RdoA protein kinase family.</text>
</comment>
<keyword evidence="10 11" id="KW-0346">Stress response</keyword>
<dbReference type="Gene3D" id="3.30.200.70">
    <property type="match status" value="1"/>
</dbReference>
<reference evidence="13 14" key="1">
    <citation type="journal article" date="2010" name="Stand. Genomic Sci.">
        <title>Complete genome sequence of Spirochaeta smaragdinae type strain (SEBR 4228).</title>
        <authorList>
            <person name="Mavromatis K."/>
            <person name="Yasawong M."/>
            <person name="Chertkov O."/>
            <person name="Lapidus A."/>
            <person name="Lucas S."/>
            <person name="Nolan M."/>
            <person name="Del Rio T.G."/>
            <person name="Tice H."/>
            <person name="Cheng J.F."/>
            <person name="Pitluck S."/>
            <person name="Liolios K."/>
            <person name="Ivanova N."/>
            <person name="Tapia R."/>
            <person name="Han C."/>
            <person name="Bruce D."/>
            <person name="Goodwin L."/>
            <person name="Pati A."/>
            <person name="Chen A."/>
            <person name="Palaniappan K."/>
            <person name="Land M."/>
            <person name="Hauser L."/>
            <person name="Chang Y.J."/>
            <person name="Jeffries C.D."/>
            <person name="Detter J.C."/>
            <person name="Rohde M."/>
            <person name="Brambilla E."/>
            <person name="Spring S."/>
            <person name="Goker M."/>
            <person name="Sikorski J."/>
            <person name="Woyke T."/>
            <person name="Bristow J."/>
            <person name="Eisen J.A."/>
            <person name="Markowitz V."/>
            <person name="Hugenholtz P."/>
            <person name="Klenk H.P."/>
            <person name="Kyrpides N.C."/>
        </authorList>
    </citation>
    <scope>NUCLEOTIDE SEQUENCE [LARGE SCALE GENOMIC DNA]</scope>
    <source>
        <strain evidence="14">DSM 11293 / JCM 15392 / SEBR 4228</strain>
    </source>
</reference>
<keyword evidence="3 11" id="KW-0597">Phosphoprotein</keyword>
<comment type="catalytic activity">
    <reaction evidence="11">
        <text>L-threonyl-[protein] + ATP = O-phospho-L-threonyl-[protein] + ADP + H(+)</text>
        <dbReference type="Rhea" id="RHEA:46608"/>
        <dbReference type="Rhea" id="RHEA-COMP:11060"/>
        <dbReference type="Rhea" id="RHEA-COMP:11605"/>
        <dbReference type="ChEBI" id="CHEBI:15378"/>
        <dbReference type="ChEBI" id="CHEBI:30013"/>
        <dbReference type="ChEBI" id="CHEBI:30616"/>
        <dbReference type="ChEBI" id="CHEBI:61977"/>
        <dbReference type="ChEBI" id="CHEBI:456216"/>
        <dbReference type="EC" id="2.7.11.1"/>
    </reaction>
</comment>
<evidence type="ECO:0000313" key="14">
    <source>
        <dbReference type="Proteomes" id="UP000002318"/>
    </source>
</evidence>
<dbReference type="NCBIfam" id="NF008738">
    <property type="entry name" value="PRK11768.1"/>
    <property type="match status" value="1"/>
</dbReference>
<dbReference type="PANTHER" id="PTHR39573">
    <property type="entry name" value="STRESS RESPONSE KINASE A"/>
    <property type="match status" value="1"/>
</dbReference>
<dbReference type="EMBL" id="CP002116">
    <property type="protein sequence ID" value="ADK79681.1"/>
    <property type="molecule type" value="Genomic_DNA"/>
</dbReference>
<evidence type="ECO:0000313" key="13">
    <source>
        <dbReference type="EMBL" id="ADK79681.1"/>
    </source>
</evidence>
<dbReference type="InterPro" id="IPR011009">
    <property type="entry name" value="Kinase-like_dom_sf"/>
</dbReference>
<dbReference type="AlphaFoldDB" id="E1RBF1"/>
<dbReference type="PANTHER" id="PTHR39573:SF1">
    <property type="entry name" value="STRESS RESPONSE KINASE A"/>
    <property type="match status" value="1"/>
</dbReference>
<keyword evidence="2 11" id="KW-0723">Serine/threonine-protein kinase</keyword>
<feature type="site" description="ATP" evidence="11">
    <location>
        <position position="40"/>
    </location>
</feature>
<dbReference type="InterPro" id="IPR032882">
    <property type="entry name" value="SrkA/RdoA"/>
</dbReference>
<sequence>MENEKPPAGIFDYIEPDGIISAVEISYGINLDGTWSAFPSYVNRVYGLRDEDGNRYVVKLYRPGRWSVSAIEEEHGFLLECAAEEVPVVAPLSGVDGRTLHFLECPAISGSYPFALFPLRSGRLFETDRDEDYLRIGSLIGRLHRISRQGKAHVRQEWLPSLSKNHLEMLLEQNLVSSSLRRHFEGLCLHCIETIEPLFSHQPLLRLHGDCHRGNILERPGEGLMLIDFDDMSNGPAVQDLWLLLPDRIGACEYQFSLLQEGYGQFSALSPGSALLIEPLRFMRMLHYLAWTAHQQCDHDFSLRHPQWGSEAFWIRELADFEEQFDYIRKILDSSYTG</sequence>
<feature type="binding site" evidence="11">
    <location>
        <position position="228"/>
    </location>
    <ligand>
        <name>Mg(2+)</name>
        <dbReference type="ChEBI" id="CHEBI:18420"/>
    </ligand>
</feature>
<evidence type="ECO:0000256" key="7">
    <source>
        <dbReference type="ARBA" id="ARBA00022777"/>
    </source>
</evidence>
<comment type="subunit">
    <text evidence="11">Monomer.</text>
</comment>
<evidence type="ECO:0000256" key="11">
    <source>
        <dbReference type="HAMAP-Rule" id="MF_01497"/>
    </source>
</evidence>
<keyword evidence="8 11" id="KW-0067">ATP-binding</keyword>